<dbReference type="InterPro" id="IPR013088">
    <property type="entry name" value="Znf_NHR/GATA"/>
</dbReference>
<keyword evidence="5" id="KW-1185">Reference proteome</keyword>
<dbReference type="Gene3D" id="3.30.50.10">
    <property type="entry name" value="Erythroid Transcription Factor GATA-1, subunit A"/>
    <property type="match status" value="1"/>
</dbReference>
<dbReference type="GO" id="GO:0043565">
    <property type="term" value="F:sequence-specific DNA binding"/>
    <property type="evidence" value="ECO:0007669"/>
    <property type="project" value="InterPro"/>
</dbReference>
<keyword evidence="1" id="KW-0479">Metal-binding</keyword>
<feature type="region of interest" description="Disordered" evidence="2">
    <location>
        <begin position="389"/>
        <end position="427"/>
    </location>
</feature>
<dbReference type="SUPFAM" id="SSF57716">
    <property type="entry name" value="Glucocorticoid receptor-like (DNA-binding domain)"/>
    <property type="match status" value="1"/>
</dbReference>
<evidence type="ECO:0000259" key="3">
    <source>
        <dbReference type="PROSITE" id="PS50114"/>
    </source>
</evidence>
<keyword evidence="1" id="KW-0862">Zinc</keyword>
<evidence type="ECO:0000256" key="2">
    <source>
        <dbReference type="SAM" id="MobiDB-lite"/>
    </source>
</evidence>
<protein>
    <submittedName>
        <fullName evidence="4">GATA zinc finger domain-containing protein</fullName>
    </submittedName>
</protein>
<dbReference type="EMBL" id="BLIY01000006">
    <property type="protein sequence ID" value="GFE53352.1"/>
    <property type="molecule type" value="Genomic_DNA"/>
</dbReference>
<comment type="caution">
    <text evidence="4">The sequence shown here is derived from an EMBL/GenBank/DDBJ whole genome shotgun (WGS) entry which is preliminary data.</text>
</comment>
<accession>A0A9W5WUL4</accession>
<sequence>MAGMDDLGQGFSARYDNGGNRAENLYDKGGTASNSFVLSEEFGDKRDSQDYENTQCGTAPGYVDIGDQYGDESTAVPTGGDGEETGINDQMQGGTMLYDYSQDYCGGSQFATTECYYTGGMDAYPSPLTGKDNTGSLRSMSGGISGGGMVGPPSSGISNPDDTVDNVNSSYWYGCQMTPPPYGTPPPSSGATYPRSVNRYGSYRYGGSSPYYPVNNAVYMSYPVERNAPYPANYNVSNETFYNSKQAYAPYTPRRGIGSSIMPSSAKTGPMSSQHLPMDQMQYKGWYGQMANLEANALQAGSIYHPAQHDLRGAQRPTRINSEVLYSELTSRLQRELTNKRHVSSGRPKMNRHNYVCAMCNAKTTPQWRYIKGTSVCNACYMRIRKQKMRQQQQQEEEIARSECASADTEVPDDGRTEETTPPDRAN</sequence>
<evidence type="ECO:0000313" key="4">
    <source>
        <dbReference type="EMBL" id="GFE53352.1"/>
    </source>
</evidence>
<evidence type="ECO:0000313" key="5">
    <source>
        <dbReference type="Proteomes" id="UP001057455"/>
    </source>
</evidence>
<feature type="domain" description="GATA-type" evidence="3">
    <location>
        <begin position="351"/>
        <end position="403"/>
    </location>
</feature>
<feature type="region of interest" description="Disordered" evidence="2">
    <location>
        <begin position="1"/>
        <end position="90"/>
    </location>
</feature>
<dbReference type="GO" id="GO:0008270">
    <property type="term" value="F:zinc ion binding"/>
    <property type="evidence" value="ECO:0007669"/>
    <property type="project" value="UniProtKB-KW"/>
</dbReference>
<name>A0A9W5WUL4_BABOV</name>
<dbReference type="Proteomes" id="UP001057455">
    <property type="component" value="Unassembled WGS sequence"/>
</dbReference>
<gene>
    <name evidence="4" type="ORF">BaOVIS_007560</name>
</gene>
<organism evidence="4 5">
    <name type="scientific">Babesia ovis</name>
    <dbReference type="NCBI Taxonomy" id="5869"/>
    <lineage>
        <taxon>Eukaryota</taxon>
        <taxon>Sar</taxon>
        <taxon>Alveolata</taxon>
        <taxon>Apicomplexa</taxon>
        <taxon>Aconoidasida</taxon>
        <taxon>Piroplasmida</taxon>
        <taxon>Babesiidae</taxon>
        <taxon>Babesia</taxon>
    </lineage>
</organism>
<reference evidence="4" key="1">
    <citation type="submission" date="2019-12" db="EMBL/GenBank/DDBJ databases">
        <title>Genome sequence of Babesia ovis.</title>
        <authorList>
            <person name="Yamagishi J."/>
            <person name="Sevinc F."/>
            <person name="Xuan X."/>
        </authorList>
    </citation>
    <scope>NUCLEOTIDE SEQUENCE</scope>
    <source>
        <strain evidence="4">Selcuk</strain>
    </source>
</reference>
<keyword evidence="1" id="KW-0863">Zinc-finger</keyword>
<dbReference type="InterPro" id="IPR000679">
    <property type="entry name" value="Znf_GATA"/>
</dbReference>
<dbReference type="AlphaFoldDB" id="A0A9W5WUL4"/>
<evidence type="ECO:0000256" key="1">
    <source>
        <dbReference type="PROSITE-ProRule" id="PRU00094"/>
    </source>
</evidence>
<dbReference type="SMART" id="SM00401">
    <property type="entry name" value="ZnF_GATA"/>
    <property type="match status" value="1"/>
</dbReference>
<dbReference type="PROSITE" id="PS50114">
    <property type="entry name" value="GATA_ZN_FINGER_2"/>
    <property type="match status" value="1"/>
</dbReference>
<proteinExistence type="predicted"/>
<dbReference type="GO" id="GO:0006355">
    <property type="term" value="P:regulation of DNA-templated transcription"/>
    <property type="evidence" value="ECO:0007669"/>
    <property type="project" value="InterPro"/>
</dbReference>
<dbReference type="OrthoDB" id="366013at2759"/>